<organism evidence="3 4">
    <name type="scientific">Leucocoprinus birnbaumii</name>
    <dbReference type="NCBI Taxonomy" id="56174"/>
    <lineage>
        <taxon>Eukaryota</taxon>
        <taxon>Fungi</taxon>
        <taxon>Dikarya</taxon>
        <taxon>Basidiomycota</taxon>
        <taxon>Agaricomycotina</taxon>
        <taxon>Agaricomycetes</taxon>
        <taxon>Agaricomycetidae</taxon>
        <taxon>Agaricales</taxon>
        <taxon>Agaricineae</taxon>
        <taxon>Agaricaceae</taxon>
        <taxon>Leucocoprinus</taxon>
    </lineage>
</organism>
<evidence type="ECO:0000259" key="2">
    <source>
        <dbReference type="Pfam" id="PF24883"/>
    </source>
</evidence>
<evidence type="ECO:0000256" key="1">
    <source>
        <dbReference type="ARBA" id="ARBA00022737"/>
    </source>
</evidence>
<proteinExistence type="predicted"/>
<dbReference type="InterPro" id="IPR027417">
    <property type="entry name" value="P-loop_NTPase"/>
</dbReference>
<evidence type="ECO:0000313" key="3">
    <source>
        <dbReference type="EMBL" id="KAJ3564599.1"/>
    </source>
</evidence>
<feature type="domain" description="Nephrocystin 3-like N-terminal" evidence="2">
    <location>
        <begin position="69"/>
        <end position="125"/>
    </location>
</feature>
<keyword evidence="1" id="KW-0677">Repeat</keyword>
<dbReference type="Proteomes" id="UP001213000">
    <property type="component" value="Unassembled WGS sequence"/>
</dbReference>
<dbReference type="AlphaFoldDB" id="A0AAD5VT98"/>
<accession>A0AAD5VT98</accession>
<comment type="caution">
    <text evidence="3">The sequence shown here is derived from an EMBL/GenBank/DDBJ whole genome shotgun (WGS) entry which is preliminary data.</text>
</comment>
<gene>
    <name evidence="3" type="ORF">NP233_g8194</name>
</gene>
<keyword evidence="4" id="KW-1185">Reference proteome</keyword>
<dbReference type="Gene3D" id="3.40.50.300">
    <property type="entry name" value="P-loop containing nucleotide triphosphate hydrolases"/>
    <property type="match status" value="1"/>
</dbReference>
<reference evidence="3" key="1">
    <citation type="submission" date="2022-07" db="EMBL/GenBank/DDBJ databases">
        <title>Genome Sequence of Leucocoprinus birnbaumii.</title>
        <authorList>
            <person name="Buettner E."/>
        </authorList>
    </citation>
    <scope>NUCLEOTIDE SEQUENCE</scope>
    <source>
        <strain evidence="3">VT141</strain>
    </source>
</reference>
<dbReference type="InterPro" id="IPR056884">
    <property type="entry name" value="NPHP3-like_N"/>
</dbReference>
<name>A0AAD5VT98_9AGAR</name>
<dbReference type="Pfam" id="PF24883">
    <property type="entry name" value="NPHP3_N"/>
    <property type="match status" value="1"/>
</dbReference>
<dbReference type="EMBL" id="JANIEX010000648">
    <property type="protein sequence ID" value="KAJ3564599.1"/>
    <property type="molecule type" value="Genomic_DNA"/>
</dbReference>
<protein>
    <recommendedName>
        <fullName evidence="2">Nephrocystin 3-like N-terminal domain-containing protein</fullName>
    </recommendedName>
</protein>
<evidence type="ECO:0000313" key="4">
    <source>
        <dbReference type="Proteomes" id="UP001213000"/>
    </source>
</evidence>
<sequence length="148" mass="15908">MPALEGAHDFVIHSPKIYNAEFHSHTSNGQVSDGIAIIYEASTPEAAVDAKERSYAPSCYPGTREQYIEDITNWARATNSSGAMPLFWMKGPAGVGKSAIAQTCAEKLQRSGHLAAAFFFSINGRRNDSHPLLPYSRTSACSSPSGLS</sequence>
<dbReference type="SUPFAM" id="SSF52540">
    <property type="entry name" value="P-loop containing nucleoside triphosphate hydrolases"/>
    <property type="match status" value="1"/>
</dbReference>